<reference evidence="1 2" key="1">
    <citation type="submission" date="2014-04" db="EMBL/GenBank/DDBJ databases">
        <authorList>
            <consortium name="DOE Joint Genome Institute"/>
            <person name="Kuo A."/>
            <person name="Tarkka M."/>
            <person name="Buscot F."/>
            <person name="Kohler A."/>
            <person name="Nagy L.G."/>
            <person name="Floudas D."/>
            <person name="Copeland A."/>
            <person name="Barry K.W."/>
            <person name="Cichocki N."/>
            <person name="Veneault-Fourrey C."/>
            <person name="LaButti K."/>
            <person name="Lindquist E.A."/>
            <person name="Lipzen A."/>
            <person name="Lundell T."/>
            <person name="Morin E."/>
            <person name="Murat C."/>
            <person name="Sun H."/>
            <person name="Tunlid A."/>
            <person name="Henrissat B."/>
            <person name="Grigoriev I.V."/>
            <person name="Hibbett D.S."/>
            <person name="Martin F."/>
            <person name="Nordberg H.P."/>
            <person name="Cantor M.N."/>
            <person name="Hua S.X."/>
        </authorList>
    </citation>
    <scope>NUCLEOTIDE SEQUENCE [LARGE SCALE GENOMIC DNA]</scope>
    <source>
        <strain evidence="1 2">F 1598</strain>
    </source>
</reference>
<dbReference type="AlphaFoldDB" id="A0A0C3FJA7"/>
<gene>
    <name evidence="1" type="ORF">PILCRDRAFT_823048</name>
</gene>
<dbReference type="EMBL" id="KN833007">
    <property type="protein sequence ID" value="KIM79864.1"/>
    <property type="molecule type" value="Genomic_DNA"/>
</dbReference>
<name>A0A0C3FJA7_PILCF</name>
<organism evidence="1 2">
    <name type="scientific">Piloderma croceum (strain F 1598)</name>
    <dbReference type="NCBI Taxonomy" id="765440"/>
    <lineage>
        <taxon>Eukaryota</taxon>
        <taxon>Fungi</taxon>
        <taxon>Dikarya</taxon>
        <taxon>Basidiomycota</taxon>
        <taxon>Agaricomycotina</taxon>
        <taxon>Agaricomycetes</taxon>
        <taxon>Agaricomycetidae</taxon>
        <taxon>Atheliales</taxon>
        <taxon>Atheliaceae</taxon>
        <taxon>Piloderma</taxon>
    </lineage>
</organism>
<proteinExistence type="predicted"/>
<reference evidence="2" key="2">
    <citation type="submission" date="2015-01" db="EMBL/GenBank/DDBJ databases">
        <title>Evolutionary Origins and Diversification of the Mycorrhizal Mutualists.</title>
        <authorList>
            <consortium name="DOE Joint Genome Institute"/>
            <consortium name="Mycorrhizal Genomics Consortium"/>
            <person name="Kohler A."/>
            <person name="Kuo A."/>
            <person name="Nagy L.G."/>
            <person name="Floudas D."/>
            <person name="Copeland A."/>
            <person name="Barry K.W."/>
            <person name="Cichocki N."/>
            <person name="Veneault-Fourrey C."/>
            <person name="LaButti K."/>
            <person name="Lindquist E.A."/>
            <person name="Lipzen A."/>
            <person name="Lundell T."/>
            <person name="Morin E."/>
            <person name="Murat C."/>
            <person name="Riley R."/>
            <person name="Ohm R."/>
            <person name="Sun H."/>
            <person name="Tunlid A."/>
            <person name="Henrissat B."/>
            <person name="Grigoriev I.V."/>
            <person name="Hibbett D.S."/>
            <person name="Martin F."/>
        </authorList>
    </citation>
    <scope>NUCLEOTIDE SEQUENCE [LARGE SCALE GENOMIC DNA]</scope>
    <source>
        <strain evidence="2">F 1598</strain>
    </source>
</reference>
<sequence>MYISSALRPVHPKGVAAPALGISLNHAVIQVQVRLSQVRLNIIAPTACISVCDIETEPNG</sequence>
<keyword evidence="2" id="KW-1185">Reference proteome</keyword>
<dbReference type="HOGENOM" id="CLU_2942614_0_0_1"/>
<dbReference type="Proteomes" id="UP000054166">
    <property type="component" value="Unassembled WGS sequence"/>
</dbReference>
<protein>
    <submittedName>
        <fullName evidence="1">Uncharacterized protein</fullName>
    </submittedName>
</protein>
<evidence type="ECO:0000313" key="1">
    <source>
        <dbReference type="EMBL" id="KIM79864.1"/>
    </source>
</evidence>
<evidence type="ECO:0000313" key="2">
    <source>
        <dbReference type="Proteomes" id="UP000054166"/>
    </source>
</evidence>
<dbReference type="InParanoid" id="A0A0C3FJA7"/>
<accession>A0A0C3FJA7</accession>